<dbReference type="InterPro" id="IPR021229">
    <property type="entry name" value="DUF2800"/>
</dbReference>
<name>A0A0D1IV35_BACIU</name>
<dbReference type="Gene3D" id="3.90.320.10">
    <property type="match status" value="1"/>
</dbReference>
<dbReference type="Pfam" id="PF10926">
    <property type="entry name" value="DUF2800"/>
    <property type="match status" value="1"/>
</dbReference>
<protein>
    <submittedName>
        <fullName evidence="2">Protein p51</fullName>
    </submittedName>
</protein>
<sequence>MTQGHADRAHAKLSASGSKRWLTCTPSARLEDQFEETTSEFAEEGTLAHEVSEVLLQYHTGQISKATRTRRLNKLKKHELYSDSMLEYVTTYSDLVIEKFNALEADKGDATILLEQRLDFSEWVPEGFGTGDALIIADEVIEVIDLKYGKGVPVEAEQNTQMMLYALGALNQFGALYDIEFVRMTIVQPRLDSVSTYELSVSELMAWANEFVKPRAQMAWEGEGDFEAGEHCRFCRAKATCAARAKKNLELARFDFQKPELLSKEDLGAILYEAEELKRWVKDVQDYSLAQAEHHGEKIPGWKLVEGRSNRKYADKDAVKNTLLAEGYEPEQVLTKPEVLGVSALEKSIGKKAFNELLQDLVIKPAGKPTLVPESDKRPELNSTESAIADFK</sequence>
<proteinExistence type="predicted"/>
<reference evidence="2 3" key="1">
    <citation type="submission" date="2014-12" db="EMBL/GenBank/DDBJ databases">
        <title>Comparative genome analysis of Bacillus coagulans HM-08, Clostridium butyricum HM-68, Bacillus subtilis HM-66 and Bacillus licheniformis BL-09.</title>
        <authorList>
            <person name="Zhang H."/>
        </authorList>
    </citation>
    <scope>NUCLEOTIDE SEQUENCE [LARGE SCALE GENOMIC DNA]</scope>
    <source>
        <strain evidence="2 3">HM-66</strain>
    </source>
</reference>
<feature type="region of interest" description="Disordered" evidence="1">
    <location>
        <begin position="368"/>
        <end position="392"/>
    </location>
</feature>
<evidence type="ECO:0000313" key="2">
    <source>
        <dbReference type="EMBL" id="KIU13143.1"/>
    </source>
</evidence>
<dbReference type="InterPro" id="IPR011604">
    <property type="entry name" value="PDDEXK-like_dom_sf"/>
</dbReference>
<comment type="caution">
    <text evidence="2">The sequence shown here is derived from an EMBL/GenBank/DDBJ whole genome shotgun (WGS) entry which is preliminary data.</text>
</comment>
<dbReference type="EMBL" id="JXBC01000001">
    <property type="protein sequence ID" value="KIU13143.1"/>
    <property type="molecule type" value="Genomic_DNA"/>
</dbReference>
<dbReference type="PATRIC" id="fig|1423.173.peg.267"/>
<evidence type="ECO:0000256" key="1">
    <source>
        <dbReference type="SAM" id="MobiDB-lite"/>
    </source>
</evidence>
<accession>A0A0D1IV35</accession>
<dbReference type="AlphaFoldDB" id="A0A0D1IV35"/>
<organism evidence="2 3">
    <name type="scientific">Bacillus subtilis</name>
    <dbReference type="NCBI Taxonomy" id="1423"/>
    <lineage>
        <taxon>Bacteria</taxon>
        <taxon>Bacillati</taxon>
        <taxon>Bacillota</taxon>
        <taxon>Bacilli</taxon>
        <taxon>Bacillales</taxon>
        <taxon>Bacillaceae</taxon>
        <taxon>Bacillus</taxon>
    </lineage>
</organism>
<dbReference type="Proteomes" id="UP000032247">
    <property type="component" value="Unassembled WGS sequence"/>
</dbReference>
<gene>
    <name evidence="2" type="ORF">SC09_Contig17orf00311</name>
</gene>
<evidence type="ECO:0000313" key="3">
    <source>
        <dbReference type="Proteomes" id="UP000032247"/>
    </source>
</evidence>